<dbReference type="EMBL" id="CAJVPL010000199">
    <property type="protein sequence ID" value="CAG8464130.1"/>
    <property type="molecule type" value="Genomic_DNA"/>
</dbReference>
<accession>A0A9N8VVJ9</accession>
<evidence type="ECO:0000313" key="2">
    <source>
        <dbReference type="EMBL" id="CAG8464130.1"/>
    </source>
</evidence>
<gene>
    <name evidence="2" type="ORF">AGERDE_LOCUS2407</name>
</gene>
<dbReference type="AlphaFoldDB" id="A0A9N8VVJ9"/>
<proteinExistence type="predicted"/>
<comment type="caution">
    <text evidence="2">The sequence shown here is derived from an EMBL/GenBank/DDBJ whole genome shotgun (WGS) entry which is preliminary data.</text>
</comment>
<name>A0A9N8VVJ9_9GLOM</name>
<keyword evidence="1" id="KW-0812">Transmembrane</keyword>
<organism evidence="2 3">
    <name type="scientific">Ambispora gerdemannii</name>
    <dbReference type="NCBI Taxonomy" id="144530"/>
    <lineage>
        <taxon>Eukaryota</taxon>
        <taxon>Fungi</taxon>
        <taxon>Fungi incertae sedis</taxon>
        <taxon>Mucoromycota</taxon>
        <taxon>Glomeromycotina</taxon>
        <taxon>Glomeromycetes</taxon>
        <taxon>Archaeosporales</taxon>
        <taxon>Ambisporaceae</taxon>
        <taxon>Ambispora</taxon>
    </lineage>
</organism>
<sequence>MLASSTVNEKRKFSGINVTYFFTLLLFGFAYIVDQLFGVGFSRNPGQTKVENENQSSEVAGTDYYNDITSPGECDIQNIGYSSIRKMSNP</sequence>
<protein>
    <submittedName>
        <fullName evidence="2">41_t:CDS:1</fullName>
    </submittedName>
</protein>
<dbReference type="Proteomes" id="UP000789831">
    <property type="component" value="Unassembled WGS sequence"/>
</dbReference>
<dbReference type="OrthoDB" id="443318at2759"/>
<keyword evidence="3" id="KW-1185">Reference proteome</keyword>
<keyword evidence="1" id="KW-0472">Membrane</keyword>
<reference evidence="2" key="1">
    <citation type="submission" date="2021-06" db="EMBL/GenBank/DDBJ databases">
        <authorList>
            <person name="Kallberg Y."/>
            <person name="Tangrot J."/>
            <person name="Rosling A."/>
        </authorList>
    </citation>
    <scope>NUCLEOTIDE SEQUENCE</scope>
    <source>
        <strain evidence="2">MT106</strain>
    </source>
</reference>
<feature type="transmembrane region" description="Helical" evidence="1">
    <location>
        <begin position="20"/>
        <end position="41"/>
    </location>
</feature>
<evidence type="ECO:0000313" key="3">
    <source>
        <dbReference type="Proteomes" id="UP000789831"/>
    </source>
</evidence>
<keyword evidence="1" id="KW-1133">Transmembrane helix</keyword>
<evidence type="ECO:0000256" key="1">
    <source>
        <dbReference type="SAM" id="Phobius"/>
    </source>
</evidence>